<keyword evidence="2" id="KW-1185">Reference proteome</keyword>
<evidence type="ECO:0000313" key="1">
    <source>
        <dbReference type="EMBL" id="KAH6944108.1"/>
    </source>
</evidence>
<comment type="caution">
    <text evidence="1">The sequence shown here is derived from an EMBL/GenBank/DDBJ whole genome shotgun (WGS) entry which is preliminary data.</text>
</comment>
<gene>
    <name evidence="1" type="ORF">HPB50_001924</name>
</gene>
<evidence type="ECO:0000313" key="2">
    <source>
        <dbReference type="Proteomes" id="UP000821845"/>
    </source>
</evidence>
<dbReference type="EMBL" id="CM023481">
    <property type="protein sequence ID" value="KAH6944108.1"/>
    <property type="molecule type" value="Genomic_DNA"/>
</dbReference>
<protein>
    <submittedName>
        <fullName evidence="1">Uncharacterized protein</fullName>
    </submittedName>
</protein>
<reference evidence="1" key="1">
    <citation type="submission" date="2020-05" db="EMBL/GenBank/DDBJ databases">
        <title>Large-scale comparative analyses of tick genomes elucidate their genetic diversity and vector capacities.</title>
        <authorList>
            <person name="Jia N."/>
            <person name="Wang J."/>
            <person name="Shi W."/>
            <person name="Du L."/>
            <person name="Sun Y."/>
            <person name="Zhan W."/>
            <person name="Jiang J."/>
            <person name="Wang Q."/>
            <person name="Zhang B."/>
            <person name="Ji P."/>
            <person name="Sakyi L.B."/>
            <person name="Cui X."/>
            <person name="Yuan T."/>
            <person name="Jiang B."/>
            <person name="Yang W."/>
            <person name="Lam T.T.-Y."/>
            <person name="Chang Q."/>
            <person name="Ding S."/>
            <person name="Wang X."/>
            <person name="Zhu J."/>
            <person name="Ruan X."/>
            <person name="Zhao L."/>
            <person name="Wei J."/>
            <person name="Que T."/>
            <person name="Du C."/>
            <person name="Cheng J."/>
            <person name="Dai P."/>
            <person name="Han X."/>
            <person name="Huang E."/>
            <person name="Gao Y."/>
            <person name="Liu J."/>
            <person name="Shao H."/>
            <person name="Ye R."/>
            <person name="Li L."/>
            <person name="Wei W."/>
            <person name="Wang X."/>
            <person name="Wang C."/>
            <person name="Yang T."/>
            <person name="Huo Q."/>
            <person name="Li W."/>
            <person name="Guo W."/>
            <person name="Chen H."/>
            <person name="Zhou L."/>
            <person name="Ni X."/>
            <person name="Tian J."/>
            <person name="Zhou Y."/>
            <person name="Sheng Y."/>
            <person name="Liu T."/>
            <person name="Pan Y."/>
            <person name="Xia L."/>
            <person name="Li J."/>
            <person name="Zhao F."/>
            <person name="Cao W."/>
        </authorList>
    </citation>
    <scope>NUCLEOTIDE SEQUENCE</scope>
    <source>
        <strain evidence="1">Hyas-2018</strain>
    </source>
</reference>
<dbReference type="Proteomes" id="UP000821845">
    <property type="component" value="Chromosome 1"/>
</dbReference>
<accession>A0ACB7TAY4</accession>
<proteinExistence type="predicted"/>
<name>A0ACB7TAY4_HYAAI</name>
<sequence length="356" mass="39972">MMKRVEKSCFLQRTKLPIPQHRWKAKRIGTSVATQENAQAYVNHLRTNTSMTLTRHWEMTAAAVQLQVTFALQSMLCKVTLSPLSNAQTWWNLDADAQHLAATLRLPSGVGATCVLLWPLNGSSSILVPSSNANYSERSLDWDMLDAFEPECRSVFVPGLPLDNFVPPLPTVESPTGDSVDVTTSPGNVFHPVNISKPVKEGKERFYPYCHCSADKTGYVCEPYGFQDPPMFRALTGDILLDISSQNEHEYYLYTTDMYRLRRYGAFSFGLSRDYVPSTFGEDAPALFRKIAVRDVAKVWYNNKGYHAMPTYVNSINNAILRANLPPENGHPSTYGITVVNHPMTDTSFLLSKDQM</sequence>
<organism evidence="1 2">
    <name type="scientific">Hyalomma asiaticum</name>
    <name type="common">Tick</name>
    <dbReference type="NCBI Taxonomy" id="266040"/>
    <lineage>
        <taxon>Eukaryota</taxon>
        <taxon>Metazoa</taxon>
        <taxon>Ecdysozoa</taxon>
        <taxon>Arthropoda</taxon>
        <taxon>Chelicerata</taxon>
        <taxon>Arachnida</taxon>
        <taxon>Acari</taxon>
        <taxon>Parasitiformes</taxon>
        <taxon>Ixodida</taxon>
        <taxon>Ixodoidea</taxon>
        <taxon>Ixodidae</taxon>
        <taxon>Hyalomminae</taxon>
        <taxon>Hyalomma</taxon>
    </lineage>
</organism>